<dbReference type="RefSeq" id="WP_386047218.1">
    <property type="nucleotide sequence ID" value="NZ_JBHUIO010000008.1"/>
</dbReference>
<dbReference type="EMBL" id="JBHUIO010000008">
    <property type="protein sequence ID" value="MFD2170865.1"/>
    <property type="molecule type" value="Genomic_DNA"/>
</dbReference>
<evidence type="ECO:0000313" key="2">
    <source>
        <dbReference type="Proteomes" id="UP001597343"/>
    </source>
</evidence>
<keyword evidence="2" id="KW-1185">Reference proteome</keyword>
<evidence type="ECO:0000313" key="1">
    <source>
        <dbReference type="EMBL" id="MFD2170865.1"/>
    </source>
</evidence>
<sequence>MHVKLTLVMNDGSLQKARVTDATSVEEAIDFMKTMRPGVKDAVEGWELAEQLEQEQEKGTR</sequence>
<dbReference type="Proteomes" id="UP001597343">
    <property type="component" value="Unassembled WGS sequence"/>
</dbReference>
<organism evidence="1 2">
    <name type="scientific">Tumebacillus lipolyticus</name>
    <dbReference type="NCBI Taxonomy" id="1280370"/>
    <lineage>
        <taxon>Bacteria</taxon>
        <taxon>Bacillati</taxon>
        <taxon>Bacillota</taxon>
        <taxon>Bacilli</taxon>
        <taxon>Bacillales</taxon>
        <taxon>Alicyclobacillaceae</taxon>
        <taxon>Tumebacillus</taxon>
    </lineage>
</organism>
<accession>A0ABW4ZZ69</accession>
<comment type="caution">
    <text evidence="1">The sequence shown here is derived from an EMBL/GenBank/DDBJ whole genome shotgun (WGS) entry which is preliminary data.</text>
</comment>
<reference evidence="2" key="1">
    <citation type="journal article" date="2019" name="Int. J. Syst. Evol. Microbiol.">
        <title>The Global Catalogue of Microorganisms (GCM) 10K type strain sequencing project: providing services to taxonomists for standard genome sequencing and annotation.</title>
        <authorList>
            <consortium name="The Broad Institute Genomics Platform"/>
            <consortium name="The Broad Institute Genome Sequencing Center for Infectious Disease"/>
            <person name="Wu L."/>
            <person name="Ma J."/>
        </authorList>
    </citation>
    <scope>NUCLEOTIDE SEQUENCE [LARGE SCALE GENOMIC DNA]</scope>
    <source>
        <strain evidence="2">CGMCC 1.13574</strain>
    </source>
</reference>
<proteinExistence type="predicted"/>
<gene>
    <name evidence="1" type="ORF">ACFSOY_12815</name>
</gene>
<protein>
    <submittedName>
        <fullName evidence="1">Uncharacterized protein</fullName>
    </submittedName>
</protein>
<name>A0ABW4ZZ69_9BACL</name>